<dbReference type="InterPro" id="IPR003660">
    <property type="entry name" value="HAMP_dom"/>
</dbReference>
<dbReference type="RefSeq" id="WP_120747754.1">
    <property type="nucleotide sequence ID" value="NZ_RBAH01000008.1"/>
</dbReference>
<keyword evidence="2" id="KW-1003">Cell membrane</keyword>
<keyword evidence="3" id="KW-0597">Phosphoprotein</keyword>
<dbReference type="PROSITE" id="PS50885">
    <property type="entry name" value="HAMP"/>
    <property type="match status" value="1"/>
</dbReference>
<dbReference type="InterPro" id="IPR050640">
    <property type="entry name" value="Bact_2-comp_sensor_kinase"/>
</dbReference>
<comment type="caution">
    <text evidence="9">The sequence shown here is derived from an EMBL/GenBank/DDBJ whole genome shotgun (WGS) entry which is preliminary data.</text>
</comment>
<dbReference type="PANTHER" id="PTHR34220">
    <property type="entry name" value="SENSOR HISTIDINE KINASE YPDA"/>
    <property type="match status" value="1"/>
</dbReference>
<keyword evidence="10" id="KW-1185">Reference proteome</keyword>
<keyword evidence="5 7" id="KW-0472">Membrane</keyword>
<dbReference type="Proteomes" id="UP000282311">
    <property type="component" value="Unassembled WGS sequence"/>
</dbReference>
<feature type="domain" description="HAMP" evidence="8">
    <location>
        <begin position="320"/>
        <end position="372"/>
    </location>
</feature>
<dbReference type="Pfam" id="PF00672">
    <property type="entry name" value="HAMP"/>
    <property type="match status" value="1"/>
</dbReference>
<keyword evidence="6" id="KW-0175">Coiled coil</keyword>
<protein>
    <submittedName>
        <fullName evidence="9">Sensor histidine kinase</fullName>
    </submittedName>
</protein>
<dbReference type="Pfam" id="PF06580">
    <property type="entry name" value="His_kinase"/>
    <property type="match status" value="1"/>
</dbReference>
<evidence type="ECO:0000256" key="4">
    <source>
        <dbReference type="ARBA" id="ARBA00022679"/>
    </source>
</evidence>
<dbReference type="InterPro" id="IPR036890">
    <property type="entry name" value="HATPase_C_sf"/>
</dbReference>
<dbReference type="CDD" id="cd06225">
    <property type="entry name" value="HAMP"/>
    <property type="match status" value="1"/>
</dbReference>
<dbReference type="AlphaFoldDB" id="A0A3B0CIG3"/>
<reference evidence="9 10" key="1">
    <citation type="journal article" date="2007" name="Int. J. Syst. Evol. Microbiol.">
        <title>Paenibacillus ginsengarvi sp. nov., isolated from soil from ginseng cultivation.</title>
        <authorList>
            <person name="Yoon M.H."/>
            <person name="Ten L.N."/>
            <person name="Im W.T."/>
        </authorList>
    </citation>
    <scope>NUCLEOTIDE SEQUENCE [LARGE SCALE GENOMIC DNA]</scope>
    <source>
        <strain evidence="9 10">KCTC 13059</strain>
    </source>
</reference>
<accession>A0A3B0CIG3</accession>
<evidence type="ECO:0000256" key="3">
    <source>
        <dbReference type="ARBA" id="ARBA00022553"/>
    </source>
</evidence>
<keyword evidence="4" id="KW-0808">Transferase</keyword>
<dbReference type="GO" id="GO:0000155">
    <property type="term" value="F:phosphorelay sensor kinase activity"/>
    <property type="evidence" value="ECO:0007669"/>
    <property type="project" value="InterPro"/>
</dbReference>
<gene>
    <name evidence="9" type="ORF">D7M11_13550</name>
</gene>
<evidence type="ECO:0000259" key="8">
    <source>
        <dbReference type="PROSITE" id="PS50885"/>
    </source>
</evidence>
<evidence type="ECO:0000256" key="5">
    <source>
        <dbReference type="ARBA" id="ARBA00023136"/>
    </source>
</evidence>
<dbReference type="PANTHER" id="PTHR34220:SF7">
    <property type="entry name" value="SENSOR HISTIDINE KINASE YPDA"/>
    <property type="match status" value="1"/>
</dbReference>
<dbReference type="InterPro" id="IPR010559">
    <property type="entry name" value="Sig_transdc_His_kin_internal"/>
</dbReference>
<organism evidence="9 10">
    <name type="scientific">Paenibacillus ginsengarvi</name>
    <dbReference type="NCBI Taxonomy" id="400777"/>
    <lineage>
        <taxon>Bacteria</taxon>
        <taxon>Bacillati</taxon>
        <taxon>Bacillota</taxon>
        <taxon>Bacilli</taxon>
        <taxon>Bacillales</taxon>
        <taxon>Paenibacillaceae</taxon>
        <taxon>Paenibacillus</taxon>
    </lineage>
</organism>
<evidence type="ECO:0000256" key="1">
    <source>
        <dbReference type="ARBA" id="ARBA00004651"/>
    </source>
</evidence>
<feature type="transmembrane region" description="Helical" evidence="7">
    <location>
        <begin position="299"/>
        <end position="324"/>
    </location>
</feature>
<dbReference type="SMART" id="SM00304">
    <property type="entry name" value="HAMP"/>
    <property type="match status" value="1"/>
</dbReference>
<dbReference type="Gene3D" id="6.10.340.10">
    <property type="match status" value="1"/>
</dbReference>
<dbReference type="OrthoDB" id="2499756at2"/>
<sequence length="588" mass="66349">MRNPFKLFSFQATFLVSFLAISVLLILLLGLTSYYITNQEVVQQTISSRKLLLEQINKQLDMQLQSVEFDSLALASNPKLIHYLEFNTDPFERIGQTSELIDLLSRPGYVKEGIQSVQLYAKFASGSSHIAGSGVYEYGVLEQAIWYNQIQDADYCWVGSHPIEVGDYSEEDRQVISFARKVMSASGKEAGILVVNVKLSYLQKLAFGSKTDASRFILDTNRRLIAQFSGGSAAPVAYDDASGGIAAILDRSPADQYAVAHAGGKSLIIWNKQNQTSWVTMDVIPWDTITTGSRRIANVIWLVVGLCILLAVPMAYLLSVQFAAPIRRLIRAMNAMKIGKWDVRIENEYRNEFGHLNDNFNDMTQRIETLIEQVTEQNRRKREAEMQVLQEQINPHFLYNTLDMMNWHAIEAGSRDISRMLALLGKMLRIGLSSGASFISVRKEIEHLQCYAELQTIRYKNTIQFVIDVPETMKQYYIPKLIVQPFVENSLIHGLHGRSEGIVAITGWEDADGIYFKIEDNGHGMNLDSDAPGREHNGIRNVRERIQLYFGDRYGVRLFSELGQGTSVTLHMPKQTEEPAQRIGGEPA</sequence>
<feature type="transmembrane region" description="Helical" evidence="7">
    <location>
        <begin position="12"/>
        <end position="36"/>
    </location>
</feature>
<evidence type="ECO:0000256" key="6">
    <source>
        <dbReference type="SAM" id="Coils"/>
    </source>
</evidence>
<evidence type="ECO:0000313" key="9">
    <source>
        <dbReference type="EMBL" id="RKN84498.1"/>
    </source>
</evidence>
<evidence type="ECO:0000313" key="10">
    <source>
        <dbReference type="Proteomes" id="UP000282311"/>
    </source>
</evidence>
<keyword evidence="7" id="KW-1133">Transmembrane helix</keyword>
<evidence type="ECO:0000256" key="2">
    <source>
        <dbReference type="ARBA" id="ARBA00022475"/>
    </source>
</evidence>
<evidence type="ECO:0000256" key="7">
    <source>
        <dbReference type="SAM" id="Phobius"/>
    </source>
</evidence>
<keyword evidence="7" id="KW-0812">Transmembrane</keyword>
<dbReference type="Gene3D" id="3.30.565.10">
    <property type="entry name" value="Histidine kinase-like ATPase, C-terminal domain"/>
    <property type="match status" value="1"/>
</dbReference>
<dbReference type="SUPFAM" id="SSF158472">
    <property type="entry name" value="HAMP domain-like"/>
    <property type="match status" value="1"/>
</dbReference>
<dbReference type="GO" id="GO:0005886">
    <property type="term" value="C:plasma membrane"/>
    <property type="evidence" value="ECO:0007669"/>
    <property type="project" value="UniProtKB-SubCell"/>
</dbReference>
<comment type="subcellular location">
    <subcellularLocation>
        <location evidence="1">Cell membrane</location>
        <topology evidence="1">Multi-pass membrane protein</topology>
    </subcellularLocation>
</comment>
<name>A0A3B0CIG3_9BACL</name>
<proteinExistence type="predicted"/>
<dbReference type="SUPFAM" id="SSF55874">
    <property type="entry name" value="ATPase domain of HSP90 chaperone/DNA topoisomerase II/histidine kinase"/>
    <property type="match status" value="1"/>
</dbReference>
<keyword evidence="9" id="KW-0418">Kinase</keyword>
<dbReference type="EMBL" id="RBAH01000008">
    <property type="protein sequence ID" value="RKN84498.1"/>
    <property type="molecule type" value="Genomic_DNA"/>
</dbReference>
<feature type="coiled-coil region" evidence="6">
    <location>
        <begin position="360"/>
        <end position="392"/>
    </location>
</feature>